<evidence type="ECO:0000259" key="2">
    <source>
        <dbReference type="Pfam" id="PF01408"/>
    </source>
</evidence>
<dbReference type="EMBL" id="JBHSQO010000038">
    <property type="protein sequence ID" value="MFC6093129.1"/>
    <property type="molecule type" value="Genomic_DNA"/>
</dbReference>
<evidence type="ECO:0000256" key="1">
    <source>
        <dbReference type="SAM" id="MobiDB-lite"/>
    </source>
</evidence>
<dbReference type="InterPro" id="IPR036291">
    <property type="entry name" value="NAD(P)-bd_dom_sf"/>
</dbReference>
<dbReference type="Pfam" id="PF01408">
    <property type="entry name" value="GFO_IDH_MocA"/>
    <property type="match status" value="1"/>
</dbReference>
<comment type="caution">
    <text evidence="3">The sequence shown here is derived from an EMBL/GenBank/DDBJ whole genome shotgun (WGS) entry which is preliminary data.</text>
</comment>
<feature type="region of interest" description="Disordered" evidence="1">
    <location>
        <begin position="286"/>
        <end position="310"/>
    </location>
</feature>
<dbReference type="Proteomes" id="UP001596220">
    <property type="component" value="Unassembled WGS sequence"/>
</dbReference>
<protein>
    <submittedName>
        <fullName evidence="3">Gfo/Idh/MocA family protein</fullName>
    </submittedName>
</protein>
<evidence type="ECO:0000313" key="4">
    <source>
        <dbReference type="Proteomes" id="UP001596220"/>
    </source>
</evidence>
<feature type="compositionally biased region" description="Low complexity" evidence="1">
    <location>
        <begin position="300"/>
        <end position="310"/>
    </location>
</feature>
<reference evidence="4" key="1">
    <citation type="journal article" date="2019" name="Int. J. Syst. Evol. Microbiol.">
        <title>The Global Catalogue of Microorganisms (GCM) 10K type strain sequencing project: providing services to taxonomists for standard genome sequencing and annotation.</title>
        <authorList>
            <consortium name="The Broad Institute Genomics Platform"/>
            <consortium name="The Broad Institute Genome Sequencing Center for Infectious Disease"/>
            <person name="Wu L."/>
            <person name="Ma J."/>
        </authorList>
    </citation>
    <scope>NUCLEOTIDE SEQUENCE [LARGE SCALE GENOMIC DNA]</scope>
    <source>
        <strain evidence="4">CGMCC 4.7246</strain>
    </source>
</reference>
<dbReference type="InterPro" id="IPR051317">
    <property type="entry name" value="Gfo/Idh/MocA_oxidoreduct"/>
</dbReference>
<name>A0ABW1PC03_9PSEU</name>
<dbReference type="PANTHER" id="PTHR43708:SF4">
    <property type="entry name" value="OXIDOREDUCTASE YCEM-RELATED"/>
    <property type="match status" value="1"/>
</dbReference>
<accession>A0ABW1PC03</accession>
<proteinExistence type="predicted"/>
<dbReference type="RefSeq" id="WP_380640009.1">
    <property type="nucleotide sequence ID" value="NZ_JBHSQO010000038.1"/>
</dbReference>
<dbReference type="InterPro" id="IPR000683">
    <property type="entry name" value="Gfo/Idh/MocA-like_OxRdtase_N"/>
</dbReference>
<organism evidence="3 4">
    <name type="scientific">Saccharothrix lopnurensis</name>
    <dbReference type="NCBI Taxonomy" id="1670621"/>
    <lineage>
        <taxon>Bacteria</taxon>
        <taxon>Bacillati</taxon>
        <taxon>Actinomycetota</taxon>
        <taxon>Actinomycetes</taxon>
        <taxon>Pseudonocardiales</taxon>
        <taxon>Pseudonocardiaceae</taxon>
        <taxon>Saccharothrix</taxon>
    </lineage>
</organism>
<keyword evidence="4" id="KW-1185">Reference proteome</keyword>
<feature type="domain" description="Gfo/Idh/MocA-like oxidoreductase N-terminal" evidence="2">
    <location>
        <begin position="4"/>
        <end position="122"/>
    </location>
</feature>
<sequence length="364" mass="38710">MTVVRVGVVGCGMIAQLMHLPYLVELAGEFAVTAVCDLDRDLAAEVAARFGVPGVYGSVAELLDAGQVDAVLVLTQDHFAPAAAALERGVHTFTEKPLCHTLREGEALVETAERTGAVLMVGLMKRYDSGVRQGLAAIRGLREPALARSHVVVGPHYGNWIVPELHTGIRGGATAPGPDPRRDRVIAEFGPAPAAIVDAYMDMFGVWSHDINLLRAAFPTDPHTVRATASPDGTALTATLDHPGGLHCVFQGGSVDVPLFDEGLAVWSREAVVELTITNPFLRNTPSTVRTRHAGPADGTTRPPLVDTTTTGSHDEAFRAQLRHFHHCVTTGSQPLTSGREALADTRLMLAILRAANDSATGRR</sequence>
<evidence type="ECO:0000313" key="3">
    <source>
        <dbReference type="EMBL" id="MFC6093129.1"/>
    </source>
</evidence>
<dbReference type="SUPFAM" id="SSF51735">
    <property type="entry name" value="NAD(P)-binding Rossmann-fold domains"/>
    <property type="match status" value="1"/>
</dbReference>
<dbReference type="Gene3D" id="3.40.50.720">
    <property type="entry name" value="NAD(P)-binding Rossmann-like Domain"/>
    <property type="match status" value="1"/>
</dbReference>
<dbReference type="Gene3D" id="3.30.360.10">
    <property type="entry name" value="Dihydrodipicolinate Reductase, domain 2"/>
    <property type="match status" value="1"/>
</dbReference>
<dbReference type="PANTHER" id="PTHR43708">
    <property type="entry name" value="CONSERVED EXPRESSED OXIDOREDUCTASE (EUROFUNG)"/>
    <property type="match status" value="1"/>
</dbReference>
<gene>
    <name evidence="3" type="ORF">ACFP3R_27990</name>
</gene>